<protein>
    <submittedName>
        <fullName evidence="2">Uncharacterized protein</fullName>
    </submittedName>
</protein>
<proteinExistence type="predicted"/>
<evidence type="ECO:0000256" key="1">
    <source>
        <dbReference type="SAM" id="MobiDB-lite"/>
    </source>
</evidence>
<dbReference type="Proteomes" id="UP000037020">
    <property type="component" value="Unassembled WGS sequence"/>
</dbReference>
<feature type="non-terminal residue" evidence="2">
    <location>
        <position position="127"/>
    </location>
</feature>
<evidence type="ECO:0000313" key="2">
    <source>
        <dbReference type="EMBL" id="KOG66719.1"/>
    </source>
</evidence>
<keyword evidence="3" id="KW-1185">Reference proteome</keyword>
<comment type="caution">
    <text evidence="2">The sequence shown here is derived from an EMBL/GenBank/DDBJ whole genome shotgun (WGS) entry which is preliminary data.</text>
</comment>
<sequence length="127" mass="13280">MQRVPGGVAQHGENIGALGLQPVQRRRARGPGREGVGGAAQERVEVGDAQPVRTDGAVGERGQGEVVRHHPFREGPPRALGLLLCGALTGVQPYEVVLAEAALRGDVEQTGLDQVGQQGLGVRRIEA</sequence>
<name>A0ABR5ITX4_9ACTN</name>
<accession>A0ABR5ITX4</accession>
<feature type="compositionally biased region" description="Basic and acidic residues" evidence="1">
    <location>
        <begin position="62"/>
        <end position="73"/>
    </location>
</feature>
<evidence type="ECO:0000313" key="3">
    <source>
        <dbReference type="Proteomes" id="UP000037020"/>
    </source>
</evidence>
<gene>
    <name evidence="2" type="ORF">ADK38_41400</name>
</gene>
<organism evidence="2 3">
    <name type="scientific">Streptomyces varsoviensis</name>
    <dbReference type="NCBI Taxonomy" id="67373"/>
    <lineage>
        <taxon>Bacteria</taxon>
        <taxon>Bacillati</taxon>
        <taxon>Actinomycetota</taxon>
        <taxon>Actinomycetes</taxon>
        <taxon>Kitasatosporales</taxon>
        <taxon>Streptomycetaceae</taxon>
        <taxon>Streptomyces</taxon>
    </lineage>
</organism>
<reference evidence="2 3" key="1">
    <citation type="submission" date="2015-07" db="EMBL/GenBank/DDBJ databases">
        <authorList>
            <person name="Ju K.-S."/>
            <person name="Doroghazi J.R."/>
            <person name="Metcalf W.W."/>
        </authorList>
    </citation>
    <scope>NUCLEOTIDE SEQUENCE [LARGE SCALE GENOMIC DNA]</scope>
    <source>
        <strain evidence="2 3">NRRL B-3589</strain>
    </source>
</reference>
<feature type="region of interest" description="Disordered" evidence="1">
    <location>
        <begin position="1"/>
        <end position="73"/>
    </location>
</feature>
<dbReference type="EMBL" id="LGUT01003997">
    <property type="protein sequence ID" value="KOG66719.1"/>
    <property type="molecule type" value="Genomic_DNA"/>
</dbReference>